<dbReference type="GO" id="GO:0005886">
    <property type="term" value="C:plasma membrane"/>
    <property type="evidence" value="ECO:0007669"/>
    <property type="project" value="UniProtKB-SubCell"/>
</dbReference>
<dbReference type="PANTHER" id="PTHR33908">
    <property type="entry name" value="MANNOSYLTRANSFERASE YKCB-RELATED"/>
    <property type="match status" value="1"/>
</dbReference>
<evidence type="ECO:0000259" key="9">
    <source>
        <dbReference type="Pfam" id="PF13231"/>
    </source>
</evidence>
<protein>
    <recommendedName>
        <fullName evidence="9">Glycosyltransferase RgtA/B/C/D-like domain-containing protein</fullName>
    </recommendedName>
</protein>
<evidence type="ECO:0000256" key="1">
    <source>
        <dbReference type="ARBA" id="ARBA00004651"/>
    </source>
</evidence>
<dbReference type="AlphaFoldDB" id="A0A1F7IFS8"/>
<name>A0A1F7IFS8_9BACT</name>
<dbReference type="GO" id="GO:0016763">
    <property type="term" value="F:pentosyltransferase activity"/>
    <property type="evidence" value="ECO:0007669"/>
    <property type="project" value="TreeGrafter"/>
</dbReference>
<evidence type="ECO:0000313" key="11">
    <source>
        <dbReference type="Proteomes" id="UP000177698"/>
    </source>
</evidence>
<reference evidence="10 11" key="1">
    <citation type="journal article" date="2016" name="Nat. Commun.">
        <title>Thousands of microbial genomes shed light on interconnected biogeochemical processes in an aquifer system.</title>
        <authorList>
            <person name="Anantharaman K."/>
            <person name="Brown C.T."/>
            <person name="Hug L.A."/>
            <person name="Sharon I."/>
            <person name="Castelle C.J."/>
            <person name="Probst A.J."/>
            <person name="Thomas B.C."/>
            <person name="Singh A."/>
            <person name="Wilkins M.J."/>
            <person name="Karaoz U."/>
            <person name="Brodie E.L."/>
            <person name="Williams K.H."/>
            <person name="Hubbard S.S."/>
            <person name="Banfield J.F."/>
        </authorList>
    </citation>
    <scope>NUCLEOTIDE SEQUENCE [LARGE SCALE GENOMIC DNA]</scope>
</reference>
<comment type="subcellular location">
    <subcellularLocation>
        <location evidence="1">Cell membrane</location>
        <topology evidence="1">Multi-pass membrane protein</topology>
    </subcellularLocation>
</comment>
<proteinExistence type="predicted"/>
<feature type="transmembrane region" description="Helical" evidence="8">
    <location>
        <begin position="327"/>
        <end position="346"/>
    </location>
</feature>
<evidence type="ECO:0000256" key="6">
    <source>
        <dbReference type="ARBA" id="ARBA00022989"/>
    </source>
</evidence>
<gene>
    <name evidence="10" type="ORF">A2954_04355</name>
</gene>
<feature type="transmembrane region" description="Helical" evidence="8">
    <location>
        <begin position="225"/>
        <end position="243"/>
    </location>
</feature>
<evidence type="ECO:0000256" key="8">
    <source>
        <dbReference type="SAM" id="Phobius"/>
    </source>
</evidence>
<keyword evidence="5 8" id="KW-0812">Transmembrane</keyword>
<evidence type="ECO:0000256" key="4">
    <source>
        <dbReference type="ARBA" id="ARBA00022679"/>
    </source>
</evidence>
<feature type="transmembrane region" description="Helical" evidence="8">
    <location>
        <begin position="103"/>
        <end position="123"/>
    </location>
</feature>
<evidence type="ECO:0000256" key="2">
    <source>
        <dbReference type="ARBA" id="ARBA00022475"/>
    </source>
</evidence>
<keyword evidence="7 8" id="KW-0472">Membrane</keyword>
<evidence type="ECO:0000313" key="10">
    <source>
        <dbReference type="EMBL" id="OGK42216.1"/>
    </source>
</evidence>
<dbReference type="Pfam" id="PF13231">
    <property type="entry name" value="PMT_2"/>
    <property type="match status" value="1"/>
</dbReference>
<dbReference type="EMBL" id="MGAG01000003">
    <property type="protein sequence ID" value="OGK42216.1"/>
    <property type="molecule type" value="Genomic_DNA"/>
</dbReference>
<dbReference type="InterPro" id="IPR050297">
    <property type="entry name" value="LipidA_mod_glycosyltrf_83"/>
</dbReference>
<dbReference type="STRING" id="1802056.A2954_04355"/>
<keyword evidence="4" id="KW-0808">Transferase</keyword>
<feature type="transmembrane region" description="Helical" evidence="8">
    <location>
        <begin position="184"/>
        <end position="205"/>
    </location>
</feature>
<dbReference type="InterPro" id="IPR038731">
    <property type="entry name" value="RgtA/B/C-like"/>
</dbReference>
<feature type="transmembrane region" description="Helical" evidence="8">
    <location>
        <begin position="396"/>
        <end position="417"/>
    </location>
</feature>
<evidence type="ECO:0000256" key="5">
    <source>
        <dbReference type="ARBA" id="ARBA00022692"/>
    </source>
</evidence>
<feature type="transmembrane region" description="Helical" evidence="8">
    <location>
        <begin position="5"/>
        <end position="24"/>
    </location>
</feature>
<dbReference type="GO" id="GO:0009103">
    <property type="term" value="P:lipopolysaccharide biosynthetic process"/>
    <property type="evidence" value="ECO:0007669"/>
    <property type="project" value="UniProtKB-ARBA"/>
</dbReference>
<dbReference type="Proteomes" id="UP000177698">
    <property type="component" value="Unassembled WGS sequence"/>
</dbReference>
<keyword evidence="6 8" id="KW-1133">Transmembrane helix</keyword>
<evidence type="ECO:0000256" key="7">
    <source>
        <dbReference type="ARBA" id="ARBA00023136"/>
    </source>
</evidence>
<keyword evidence="3" id="KW-0328">Glycosyltransferase</keyword>
<sequence length="573" mass="66521">MKEKIILIAILIIAFYFRFNNLNWDDNHHLHPDERFLTMVGTSLKLPDSFLEYVDPKISRLNPANVGNNFFVYGVFPLTLNKYFVNYLNKDNYDDFTILGRKLSAFLDLLVVILVYKIARLIIDKKKSTIPLWSSFFYAVAVLPIQLAHFFTVDTFLNFFMLASFYFSLRFYKAKSCKMQGVSLALSAIFLGLAIASKVTALYVFPLNVFFILFFSIKKRSIIKLFPLTSIYILIAYVSLRLANPYMFENMDFFNLSLSINFVNSLKELKNLVLISPDNYYPPNIQWMNKNTVIHSLVNNSVLGLGLPISIFILTGTTSVLFKNKSINHYIIVIIILFWVLLFFAYQSLQANPTNRYFIILYPFLAIIAGIGMSVINDQLSGFNKKIKLNTNLLLITEYSLLTTVLLVWPIMFTSIYHNKHSRVEASEWIYKNFKNGSVIANEHWDDGLPLPVNNNYGKQFTTLELPIFGPDNEEKWTQMNEVMAQADYYILSSNRGWGSISTVPQMYPRMSKFYEDIFAGRTKFKKIAEFTSYPALNFRISNFEFRISFPDDWADESFTVYDHPKVMIYKKN</sequence>
<feature type="transmembrane region" description="Helical" evidence="8">
    <location>
        <begin position="358"/>
        <end position="376"/>
    </location>
</feature>
<accession>A0A1F7IFS8</accession>
<organism evidence="10 11">
    <name type="scientific">Candidatus Roizmanbacteria bacterium RIFCSPLOWO2_01_FULL_37_12</name>
    <dbReference type="NCBI Taxonomy" id="1802056"/>
    <lineage>
        <taxon>Bacteria</taxon>
        <taxon>Candidatus Roizmaniibacteriota</taxon>
    </lineage>
</organism>
<comment type="caution">
    <text evidence="10">The sequence shown here is derived from an EMBL/GenBank/DDBJ whole genome shotgun (WGS) entry which is preliminary data.</text>
</comment>
<keyword evidence="2" id="KW-1003">Cell membrane</keyword>
<dbReference type="PANTHER" id="PTHR33908:SF11">
    <property type="entry name" value="MEMBRANE PROTEIN"/>
    <property type="match status" value="1"/>
</dbReference>
<feature type="transmembrane region" description="Helical" evidence="8">
    <location>
        <begin position="130"/>
        <end position="149"/>
    </location>
</feature>
<feature type="transmembrane region" description="Helical" evidence="8">
    <location>
        <begin position="297"/>
        <end position="321"/>
    </location>
</feature>
<feature type="transmembrane region" description="Helical" evidence="8">
    <location>
        <begin position="155"/>
        <end position="172"/>
    </location>
</feature>
<feature type="domain" description="Glycosyltransferase RgtA/B/C/D-like" evidence="9">
    <location>
        <begin position="104"/>
        <end position="239"/>
    </location>
</feature>
<evidence type="ECO:0000256" key="3">
    <source>
        <dbReference type="ARBA" id="ARBA00022676"/>
    </source>
</evidence>